<feature type="compositionally biased region" description="Basic residues" evidence="2">
    <location>
        <begin position="1"/>
        <end position="12"/>
    </location>
</feature>
<dbReference type="Gene3D" id="1.20.1440.170">
    <property type="entry name" value="Translation machinery-associated protein 16-like"/>
    <property type="match status" value="1"/>
</dbReference>
<gene>
    <name evidence="3" type="primary">TMA16</name>
    <name evidence="3" type="ORF">GGI25_001944</name>
</gene>
<name>A0A9W8KZV2_9FUNG</name>
<proteinExistence type="inferred from homology"/>
<comment type="similarity">
    <text evidence="1">Belongs to the TMA16 family.</text>
</comment>
<evidence type="ECO:0000256" key="2">
    <source>
        <dbReference type="SAM" id="MobiDB-lite"/>
    </source>
</evidence>
<dbReference type="InterPro" id="IPR038356">
    <property type="entry name" value="Tma16_sf"/>
</dbReference>
<dbReference type="GO" id="GO:0005634">
    <property type="term" value="C:nucleus"/>
    <property type="evidence" value="ECO:0007669"/>
    <property type="project" value="TreeGrafter"/>
</dbReference>
<evidence type="ECO:0000256" key="1">
    <source>
        <dbReference type="ARBA" id="ARBA00034127"/>
    </source>
</evidence>
<feature type="region of interest" description="Disordered" evidence="2">
    <location>
        <begin position="1"/>
        <end position="46"/>
    </location>
</feature>
<reference evidence="3" key="1">
    <citation type="submission" date="2022-07" db="EMBL/GenBank/DDBJ databases">
        <title>Phylogenomic reconstructions and comparative analyses of Kickxellomycotina fungi.</title>
        <authorList>
            <person name="Reynolds N.K."/>
            <person name="Stajich J.E."/>
            <person name="Barry K."/>
            <person name="Grigoriev I.V."/>
            <person name="Crous P."/>
            <person name="Smith M.E."/>
        </authorList>
    </citation>
    <scope>NUCLEOTIDE SEQUENCE</scope>
    <source>
        <strain evidence="3">NRRL 3115</strain>
    </source>
</reference>
<dbReference type="InterPro" id="IPR021346">
    <property type="entry name" value="Tma16"/>
</dbReference>
<sequence>MPNNKRKRVSKIKGKEKAHPYSRKAKQISRAMHKESQIAKAKAERTSGAMARGQKVVWFRDNLDTAEGKKLWTIDELREFVDRYLVRNQDEVDELAEKKKAGRALSPREAFFLQAIEVEAREARLAGIEVPDLTNGAVVRTLRAWDGDLNSITTIKLIKCRPASAVQPTCASANSEDQEIAKLTGMTVG</sequence>
<dbReference type="AlphaFoldDB" id="A0A9W8KZV2"/>
<organism evidence="3 4">
    <name type="scientific">Coemansia spiralis</name>
    <dbReference type="NCBI Taxonomy" id="417178"/>
    <lineage>
        <taxon>Eukaryota</taxon>
        <taxon>Fungi</taxon>
        <taxon>Fungi incertae sedis</taxon>
        <taxon>Zoopagomycota</taxon>
        <taxon>Kickxellomycotina</taxon>
        <taxon>Kickxellomycetes</taxon>
        <taxon>Kickxellales</taxon>
        <taxon>Kickxellaceae</taxon>
        <taxon>Coemansia</taxon>
    </lineage>
</organism>
<protein>
    <submittedName>
        <fullName evidence="3">Translation machinery-associated protein 16</fullName>
    </submittedName>
</protein>
<accession>A0A9W8KZV2</accession>
<feature type="compositionally biased region" description="Basic and acidic residues" evidence="2">
    <location>
        <begin position="32"/>
        <end position="45"/>
    </location>
</feature>
<evidence type="ECO:0000313" key="4">
    <source>
        <dbReference type="Proteomes" id="UP001151518"/>
    </source>
</evidence>
<comment type="caution">
    <text evidence="3">The sequence shown here is derived from an EMBL/GenBank/DDBJ whole genome shotgun (WGS) entry which is preliminary data.</text>
</comment>
<dbReference type="OrthoDB" id="270284at2759"/>
<dbReference type="PANTHER" id="PTHR13349">
    <property type="entry name" value="TRANSLATION MACHINERY-ASSOCIATED PROTEIN 16"/>
    <property type="match status" value="1"/>
</dbReference>
<dbReference type="Pfam" id="PF11176">
    <property type="entry name" value="Tma16"/>
    <property type="match status" value="1"/>
</dbReference>
<dbReference type="Proteomes" id="UP001151518">
    <property type="component" value="Unassembled WGS sequence"/>
</dbReference>
<dbReference type="EMBL" id="JANBTW010000016">
    <property type="protein sequence ID" value="KAJ2678955.1"/>
    <property type="molecule type" value="Genomic_DNA"/>
</dbReference>
<dbReference type="PANTHER" id="PTHR13349:SF2">
    <property type="entry name" value="TRANSLATION MACHINERY-ASSOCIATED PROTEIN 16"/>
    <property type="match status" value="1"/>
</dbReference>
<evidence type="ECO:0000313" key="3">
    <source>
        <dbReference type="EMBL" id="KAJ2678955.1"/>
    </source>
</evidence>